<organism evidence="2 3">
    <name type="scientific">Rhodotorula taiwanensis</name>
    <dbReference type="NCBI Taxonomy" id="741276"/>
    <lineage>
        <taxon>Eukaryota</taxon>
        <taxon>Fungi</taxon>
        <taxon>Dikarya</taxon>
        <taxon>Basidiomycota</taxon>
        <taxon>Pucciniomycotina</taxon>
        <taxon>Microbotryomycetes</taxon>
        <taxon>Sporidiobolales</taxon>
        <taxon>Sporidiobolaceae</taxon>
        <taxon>Rhodotorula</taxon>
    </lineage>
</organism>
<name>A0A2S5B885_9BASI</name>
<dbReference type="CDD" id="cd00067">
    <property type="entry name" value="GAL4"/>
    <property type="match status" value="1"/>
</dbReference>
<evidence type="ECO:0000259" key="1">
    <source>
        <dbReference type="PROSITE" id="PS50048"/>
    </source>
</evidence>
<evidence type="ECO:0000313" key="3">
    <source>
        <dbReference type="Proteomes" id="UP000237144"/>
    </source>
</evidence>
<dbReference type="GO" id="GO:0008270">
    <property type="term" value="F:zinc ion binding"/>
    <property type="evidence" value="ECO:0007669"/>
    <property type="project" value="InterPro"/>
</dbReference>
<dbReference type="SUPFAM" id="SSF57701">
    <property type="entry name" value="Zn2/Cys6 DNA-binding domain"/>
    <property type="match status" value="1"/>
</dbReference>
<proteinExistence type="predicted"/>
<dbReference type="InterPro" id="IPR036864">
    <property type="entry name" value="Zn2-C6_fun-type_DNA-bd_sf"/>
</dbReference>
<dbReference type="Proteomes" id="UP000237144">
    <property type="component" value="Unassembled WGS sequence"/>
</dbReference>
<protein>
    <recommendedName>
        <fullName evidence="1">Zn(2)-C6 fungal-type domain-containing protein</fullName>
    </recommendedName>
</protein>
<reference evidence="2 3" key="1">
    <citation type="journal article" date="2018" name="Front. Microbiol.">
        <title>Prospects for Fungal Bioremediation of Acidic Radioactive Waste Sites: Characterization and Genome Sequence of Rhodotorula taiwanensis MD1149.</title>
        <authorList>
            <person name="Tkavc R."/>
            <person name="Matrosova V.Y."/>
            <person name="Grichenko O.E."/>
            <person name="Gostincar C."/>
            <person name="Volpe R.P."/>
            <person name="Klimenkova P."/>
            <person name="Gaidamakova E.K."/>
            <person name="Zhou C.E."/>
            <person name="Stewart B.J."/>
            <person name="Lyman M.G."/>
            <person name="Malfatti S.A."/>
            <person name="Rubinfeld B."/>
            <person name="Courtot M."/>
            <person name="Singh J."/>
            <person name="Dalgard C.L."/>
            <person name="Hamilton T."/>
            <person name="Frey K.G."/>
            <person name="Gunde-Cimerman N."/>
            <person name="Dugan L."/>
            <person name="Daly M.J."/>
        </authorList>
    </citation>
    <scope>NUCLEOTIDE SEQUENCE [LARGE SCALE GENOMIC DNA]</scope>
    <source>
        <strain evidence="2 3">MD1149</strain>
    </source>
</reference>
<dbReference type="Gene3D" id="4.10.240.10">
    <property type="entry name" value="Zn(2)-C6 fungal-type DNA-binding domain"/>
    <property type="match status" value="1"/>
</dbReference>
<dbReference type="Pfam" id="PF00172">
    <property type="entry name" value="Zn_clus"/>
    <property type="match status" value="1"/>
</dbReference>
<dbReference type="InterPro" id="IPR001138">
    <property type="entry name" value="Zn2Cys6_DnaBD"/>
</dbReference>
<evidence type="ECO:0000313" key="2">
    <source>
        <dbReference type="EMBL" id="POY72994.1"/>
    </source>
</evidence>
<feature type="domain" description="Zn(2)-C6 fungal-type" evidence="1">
    <location>
        <begin position="21"/>
        <end position="58"/>
    </location>
</feature>
<dbReference type="PROSITE" id="PS50048">
    <property type="entry name" value="ZN2_CY6_FUNGAL_2"/>
    <property type="match status" value="1"/>
</dbReference>
<dbReference type="OrthoDB" id="39175at2759"/>
<dbReference type="EMBL" id="PJQD01000043">
    <property type="protein sequence ID" value="POY72994.1"/>
    <property type="molecule type" value="Genomic_DNA"/>
</dbReference>
<keyword evidence="3" id="KW-1185">Reference proteome</keyword>
<dbReference type="STRING" id="741276.A0A2S5B885"/>
<gene>
    <name evidence="2" type="ORF">BMF94_3980</name>
</gene>
<dbReference type="GO" id="GO:0000981">
    <property type="term" value="F:DNA-binding transcription factor activity, RNA polymerase II-specific"/>
    <property type="evidence" value="ECO:0007669"/>
    <property type="project" value="InterPro"/>
</dbReference>
<dbReference type="AlphaFoldDB" id="A0A2S5B885"/>
<sequence>MPRDLATDSSPLAIRDPVSLACETCRLRKVRCERPPGFESDSNTACKACMRKGVQCVYVDRPKTRNRSGRILEEARARYGTVPPAAVAPSSDLALLRPVVPAQDSLVQQELASSIGSRLLAHWLGAAQTRTYLPDENSPLVLFIALIERYDALDRRLDRLAPADQLLCRSIYAAAAPAYLPSHWPGDKRRAIVKQLCRDAERLADGLAIWRKADLTHIAPLLTLYKIHNTDDANAEEALPYLSAAIAQCRQLDRRSAAGRALVTPGTGAWISWTLIMMDVFGAVERAQPPHLSRDEVLRFFGTNGPVLRDPSSVPGLDTLDEGDRLSKRIALGAFSTLLLLAHDAATITATSDCSRYVLEGLWAQLESLYRWCRSAVVLSRTAGSSSDRLYWYGIVIWSTCTAIELSLVTFIGLNLARSARTLAGDDATVSRRFDELVGLSAIAQRRVETQLCSYIPHTFRDTDRDWLNTLAFIPGITASISRILDLAQTLARTSVPDPALFPRGAIDRLRMLDYVKSQIRNLGEAYPSTKLRQTIDMLHGEQRRMQDMLATGDLGLGRSVSSSFPHAQMGSLAAHNWRASQPSFEPIAFSPEESHSTQWQAQ</sequence>
<comment type="caution">
    <text evidence="2">The sequence shown here is derived from an EMBL/GenBank/DDBJ whole genome shotgun (WGS) entry which is preliminary data.</text>
</comment>
<dbReference type="SMART" id="SM00066">
    <property type="entry name" value="GAL4"/>
    <property type="match status" value="1"/>
</dbReference>
<accession>A0A2S5B885</accession>